<keyword evidence="3" id="KW-0540">Nuclease</keyword>
<dbReference type="GO" id="GO:0004519">
    <property type="term" value="F:endonuclease activity"/>
    <property type="evidence" value="ECO:0007669"/>
    <property type="project" value="UniProtKB-KW"/>
</dbReference>
<organism evidence="3 4">
    <name type="scientific">Deinococcus oregonensis</name>
    <dbReference type="NCBI Taxonomy" id="1805970"/>
    <lineage>
        <taxon>Bacteria</taxon>
        <taxon>Thermotogati</taxon>
        <taxon>Deinococcota</taxon>
        <taxon>Deinococci</taxon>
        <taxon>Deinococcales</taxon>
        <taxon>Deinococcaceae</taxon>
        <taxon>Deinococcus</taxon>
    </lineage>
</organism>
<evidence type="ECO:0000259" key="2">
    <source>
        <dbReference type="Pfam" id="PF01939"/>
    </source>
</evidence>
<gene>
    <name evidence="3" type="ORF">ACFFLM_17980</name>
</gene>
<evidence type="ECO:0000256" key="1">
    <source>
        <dbReference type="ARBA" id="ARBA00023125"/>
    </source>
</evidence>
<dbReference type="PANTHER" id="PTHR38814">
    <property type="entry name" value="ENDONUCLEASE NUCS"/>
    <property type="match status" value="1"/>
</dbReference>
<feature type="domain" description="Endonuclease NucS C-terminal" evidence="2">
    <location>
        <begin position="1"/>
        <end position="102"/>
    </location>
</feature>
<dbReference type="CDD" id="cd22341">
    <property type="entry name" value="NucS-like"/>
    <property type="match status" value="1"/>
</dbReference>
<reference evidence="3 4" key="1">
    <citation type="submission" date="2024-09" db="EMBL/GenBank/DDBJ databases">
        <authorList>
            <person name="Sun Q."/>
            <person name="Mori K."/>
        </authorList>
    </citation>
    <scope>NUCLEOTIDE SEQUENCE [LARGE SCALE GENOMIC DNA]</scope>
    <source>
        <strain evidence="3 4">JCM 13503</strain>
    </source>
</reference>
<evidence type="ECO:0000313" key="3">
    <source>
        <dbReference type="EMBL" id="MFB9993851.1"/>
    </source>
</evidence>
<keyword evidence="3" id="KW-0255">Endonuclease</keyword>
<evidence type="ECO:0000313" key="4">
    <source>
        <dbReference type="Proteomes" id="UP001589733"/>
    </source>
</evidence>
<name>A0ABV6B4N0_9DEIO</name>
<dbReference type="InterPro" id="IPR011856">
    <property type="entry name" value="tRNA_endonuc-like_dom_sf"/>
</dbReference>
<keyword evidence="1" id="KW-0238">DNA-binding</keyword>
<dbReference type="Gene3D" id="3.40.1350.10">
    <property type="match status" value="1"/>
</dbReference>
<keyword evidence="3" id="KW-0378">Hydrolase</keyword>
<protein>
    <submittedName>
        <fullName evidence="3">Endonuclease NucS domain-containing protein</fullName>
    </submittedName>
</protein>
<accession>A0ABV6B4N0</accession>
<dbReference type="InterPro" id="IPR002793">
    <property type="entry name" value="Endonuclease_NucS"/>
</dbReference>
<dbReference type="RefSeq" id="WP_380013496.1">
    <property type="nucleotide sequence ID" value="NZ_JBHLYR010000058.1"/>
</dbReference>
<dbReference type="EMBL" id="JBHLYR010000058">
    <property type="protein sequence ID" value="MFB9993851.1"/>
    <property type="molecule type" value="Genomic_DNA"/>
</dbReference>
<dbReference type="Proteomes" id="UP001589733">
    <property type="component" value="Unassembled WGS sequence"/>
</dbReference>
<dbReference type="InterPro" id="IPR048301">
    <property type="entry name" value="NucS_C"/>
</dbReference>
<proteinExistence type="predicted"/>
<dbReference type="Pfam" id="PF01939">
    <property type="entry name" value="NucS_C"/>
    <property type="match status" value="1"/>
</dbReference>
<dbReference type="PANTHER" id="PTHR38814:SF1">
    <property type="entry name" value="ENDONUCLEASE NUCS"/>
    <property type="match status" value="1"/>
</dbReference>
<sequence length="118" mass="12595">MQETLAAHPELIEPGLRVLNRELLVESGGIDLYAQDAQGRFVVAGLKRGRATQDAVSQLGRYVASVQRVMGASVVRGILAAPSITGPARRELEGRGLEFVEVGALPVLEKSSTQPSLF</sequence>
<keyword evidence="4" id="KW-1185">Reference proteome</keyword>
<comment type="caution">
    <text evidence="3">The sequence shown here is derived from an EMBL/GenBank/DDBJ whole genome shotgun (WGS) entry which is preliminary data.</text>
</comment>